<evidence type="ECO:0000256" key="5">
    <source>
        <dbReference type="ARBA" id="ARBA00022989"/>
    </source>
</evidence>
<dbReference type="SUPFAM" id="SSF161098">
    <property type="entry name" value="MetI-like"/>
    <property type="match status" value="1"/>
</dbReference>
<dbReference type="PANTHER" id="PTHR43744">
    <property type="entry name" value="ABC TRANSPORTER PERMEASE PROTEIN MG189-RELATED-RELATED"/>
    <property type="match status" value="1"/>
</dbReference>
<name>A0A916ZA28_9BACL</name>
<comment type="subcellular location">
    <subcellularLocation>
        <location evidence="1 7">Cell membrane</location>
        <topology evidence="1 7">Multi-pass membrane protein</topology>
    </subcellularLocation>
</comment>
<keyword evidence="4 7" id="KW-0812">Transmembrane</keyword>
<dbReference type="PANTHER" id="PTHR43744:SF12">
    <property type="entry name" value="ABC TRANSPORTER PERMEASE PROTEIN MG189-RELATED"/>
    <property type="match status" value="1"/>
</dbReference>
<evidence type="ECO:0000256" key="3">
    <source>
        <dbReference type="ARBA" id="ARBA00022475"/>
    </source>
</evidence>
<evidence type="ECO:0000256" key="4">
    <source>
        <dbReference type="ARBA" id="ARBA00022692"/>
    </source>
</evidence>
<keyword evidence="6 7" id="KW-0472">Membrane</keyword>
<evidence type="ECO:0000256" key="1">
    <source>
        <dbReference type="ARBA" id="ARBA00004651"/>
    </source>
</evidence>
<evidence type="ECO:0000313" key="10">
    <source>
        <dbReference type="Proteomes" id="UP000612456"/>
    </source>
</evidence>
<dbReference type="Pfam" id="PF00528">
    <property type="entry name" value="BPD_transp_1"/>
    <property type="match status" value="1"/>
</dbReference>
<dbReference type="InterPro" id="IPR000515">
    <property type="entry name" value="MetI-like"/>
</dbReference>
<proteinExistence type="inferred from homology"/>
<dbReference type="RefSeq" id="WP_188995220.1">
    <property type="nucleotide sequence ID" value="NZ_BMHP01000003.1"/>
</dbReference>
<protein>
    <submittedName>
        <fullName evidence="9">Sugar ABC transporter permease</fullName>
    </submittedName>
</protein>
<organism evidence="9 10">
    <name type="scientific">Paenibacillus nasutitermitis</name>
    <dbReference type="NCBI Taxonomy" id="1652958"/>
    <lineage>
        <taxon>Bacteria</taxon>
        <taxon>Bacillati</taxon>
        <taxon>Bacillota</taxon>
        <taxon>Bacilli</taxon>
        <taxon>Bacillales</taxon>
        <taxon>Paenibacillaceae</taxon>
        <taxon>Paenibacillus</taxon>
    </lineage>
</organism>
<dbReference type="EMBL" id="BMHP01000003">
    <property type="protein sequence ID" value="GGD82318.1"/>
    <property type="molecule type" value="Genomic_DNA"/>
</dbReference>
<gene>
    <name evidence="9" type="ORF">GCM10010911_45530</name>
</gene>
<evidence type="ECO:0000256" key="7">
    <source>
        <dbReference type="RuleBase" id="RU363032"/>
    </source>
</evidence>
<evidence type="ECO:0000256" key="2">
    <source>
        <dbReference type="ARBA" id="ARBA00022448"/>
    </source>
</evidence>
<dbReference type="GO" id="GO:0055085">
    <property type="term" value="P:transmembrane transport"/>
    <property type="evidence" value="ECO:0007669"/>
    <property type="project" value="InterPro"/>
</dbReference>
<reference evidence="9" key="1">
    <citation type="journal article" date="2014" name="Int. J. Syst. Evol. Microbiol.">
        <title>Complete genome sequence of Corynebacterium casei LMG S-19264T (=DSM 44701T), isolated from a smear-ripened cheese.</title>
        <authorList>
            <consortium name="US DOE Joint Genome Institute (JGI-PGF)"/>
            <person name="Walter F."/>
            <person name="Albersmeier A."/>
            <person name="Kalinowski J."/>
            <person name="Ruckert C."/>
        </authorList>
    </citation>
    <scope>NUCLEOTIDE SEQUENCE</scope>
    <source>
        <strain evidence="9">CGMCC 1.15178</strain>
    </source>
</reference>
<accession>A0A916ZA28</accession>
<comment type="similarity">
    <text evidence="7">Belongs to the binding-protein-dependent transport system permease family.</text>
</comment>
<dbReference type="AlphaFoldDB" id="A0A916ZA28"/>
<feature type="transmembrane region" description="Helical" evidence="7">
    <location>
        <begin position="180"/>
        <end position="202"/>
    </location>
</feature>
<feature type="domain" description="ABC transmembrane type-1" evidence="8">
    <location>
        <begin position="70"/>
        <end position="259"/>
    </location>
</feature>
<dbReference type="Gene3D" id="1.10.3720.10">
    <property type="entry name" value="MetI-like"/>
    <property type="match status" value="1"/>
</dbReference>
<dbReference type="InterPro" id="IPR035906">
    <property type="entry name" value="MetI-like_sf"/>
</dbReference>
<feature type="transmembrane region" description="Helical" evidence="7">
    <location>
        <begin position="70"/>
        <end position="93"/>
    </location>
</feature>
<evidence type="ECO:0000256" key="6">
    <source>
        <dbReference type="ARBA" id="ARBA00023136"/>
    </source>
</evidence>
<dbReference type="PROSITE" id="PS50928">
    <property type="entry name" value="ABC_TM1"/>
    <property type="match status" value="1"/>
</dbReference>
<keyword evidence="2 7" id="KW-0813">Transport</keyword>
<dbReference type="Proteomes" id="UP000612456">
    <property type="component" value="Unassembled WGS sequence"/>
</dbReference>
<comment type="caution">
    <text evidence="9">The sequence shown here is derived from an EMBL/GenBank/DDBJ whole genome shotgun (WGS) entry which is preliminary data.</text>
</comment>
<keyword evidence="5 7" id="KW-1133">Transmembrane helix</keyword>
<reference evidence="9" key="2">
    <citation type="submission" date="2020-09" db="EMBL/GenBank/DDBJ databases">
        <authorList>
            <person name="Sun Q."/>
            <person name="Zhou Y."/>
        </authorList>
    </citation>
    <scope>NUCLEOTIDE SEQUENCE</scope>
    <source>
        <strain evidence="9">CGMCC 1.15178</strain>
    </source>
</reference>
<feature type="transmembrane region" description="Helical" evidence="7">
    <location>
        <begin position="105"/>
        <end position="126"/>
    </location>
</feature>
<keyword evidence="3" id="KW-1003">Cell membrane</keyword>
<feature type="transmembrane region" description="Helical" evidence="7">
    <location>
        <begin position="12"/>
        <end position="33"/>
    </location>
</feature>
<dbReference type="GO" id="GO:0005886">
    <property type="term" value="C:plasma membrane"/>
    <property type="evidence" value="ECO:0007669"/>
    <property type="project" value="UniProtKB-SubCell"/>
</dbReference>
<sequence>MNIRSHAVSQTAVYVVLAAVSAFTLFPFLWMLTNMLKPTIEIMDNRILPSRLTLEHFRSLSSALPIWRNAFNSLFVALAVTAGSLFFSSLVAYGLAKIDFIGRKALHQFIILTMVVPGSLTLVPRVMVVKDLGWMDSYWALIVPALVSAYNVFFFRQFFMGIPSELNQSAYVDGASEFRIYARIIVPLAKPAMITLGILSFLSSWNDFMWPLMVTTSTDLRTLPVVVALLSDQYNTNWGEIMTIGSITAVPITIAYIAFQKYFIEGLVTAGLKM</sequence>
<feature type="transmembrane region" description="Helical" evidence="7">
    <location>
        <begin position="241"/>
        <end position="259"/>
    </location>
</feature>
<evidence type="ECO:0000259" key="8">
    <source>
        <dbReference type="PROSITE" id="PS50928"/>
    </source>
</evidence>
<keyword evidence="10" id="KW-1185">Reference proteome</keyword>
<evidence type="ECO:0000313" key="9">
    <source>
        <dbReference type="EMBL" id="GGD82318.1"/>
    </source>
</evidence>
<dbReference type="CDD" id="cd06261">
    <property type="entry name" value="TM_PBP2"/>
    <property type="match status" value="1"/>
</dbReference>
<feature type="transmembrane region" description="Helical" evidence="7">
    <location>
        <begin position="138"/>
        <end position="159"/>
    </location>
</feature>